<dbReference type="Proteomes" id="UP000637239">
    <property type="component" value="Chromosome 2"/>
</dbReference>
<evidence type="ECO:0000256" key="1">
    <source>
        <dbReference type="SAM" id="MobiDB-lite"/>
    </source>
</evidence>
<dbReference type="EMBL" id="AP024417">
    <property type="protein sequence ID" value="BCR85085.1"/>
    <property type="molecule type" value="Genomic_DNA"/>
</dbReference>
<dbReference type="RefSeq" id="XP_043133607.1">
    <property type="nucleotide sequence ID" value="XM_043284858.1"/>
</dbReference>
<evidence type="ECO:0000313" key="4">
    <source>
        <dbReference type="Proteomes" id="UP000637239"/>
    </source>
</evidence>
<evidence type="ECO:0000259" key="2">
    <source>
        <dbReference type="Pfam" id="PF04419"/>
    </source>
</evidence>
<accession>A0A7R7ZJV6</accession>
<feature type="region of interest" description="Disordered" evidence="1">
    <location>
        <begin position="1"/>
        <end position="63"/>
    </location>
</feature>
<name>A0A7R7ZJV6_ASPCH</name>
<reference evidence="3" key="1">
    <citation type="submission" date="2021-01" db="EMBL/GenBank/DDBJ databases">
        <authorList>
            <consortium name="Aspergillus chevalieri M1 genome sequencing consortium"/>
            <person name="Kazuki M."/>
            <person name="Futagami T."/>
        </authorList>
    </citation>
    <scope>NUCLEOTIDE SEQUENCE</scope>
    <source>
        <strain evidence="3">M1</strain>
    </source>
</reference>
<keyword evidence="4" id="KW-1185">Reference proteome</keyword>
<dbReference type="KEGG" id="ache:ACHE_20543S"/>
<feature type="compositionally biased region" description="Basic and acidic residues" evidence="1">
    <location>
        <begin position="1"/>
        <end position="15"/>
    </location>
</feature>
<organism evidence="3 4">
    <name type="scientific">Aspergillus chevalieri</name>
    <name type="common">Eurotium chevalieri</name>
    <dbReference type="NCBI Taxonomy" id="182096"/>
    <lineage>
        <taxon>Eukaryota</taxon>
        <taxon>Fungi</taxon>
        <taxon>Dikarya</taxon>
        <taxon>Ascomycota</taxon>
        <taxon>Pezizomycotina</taxon>
        <taxon>Eurotiomycetes</taxon>
        <taxon>Eurotiomycetidae</taxon>
        <taxon>Eurotiales</taxon>
        <taxon>Aspergillaceae</taxon>
        <taxon>Aspergillus</taxon>
        <taxon>Aspergillus subgen. Aspergillus</taxon>
    </lineage>
</organism>
<reference evidence="3" key="2">
    <citation type="submission" date="2021-02" db="EMBL/GenBank/DDBJ databases">
        <title>Aspergillus chevalieri M1 genome sequence.</title>
        <authorList>
            <person name="Kadooka C."/>
            <person name="Mori K."/>
            <person name="Futagami T."/>
        </authorList>
    </citation>
    <scope>NUCLEOTIDE SEQUENCE</scope>
    <source>
        <strain evidence="3">M1</strain>
    </source>
</reference>
<gene>
    <name evidence="3" type="ORF">ACHE_20543S</name>
</gene>
<feature type="compositionally biased region" description="Polar residues" evidence="1">
    <location>
        <begin position="22"/>
        <end position="32"/>
    </location>
</feature>
<dbReference type="GeneID" id="66979444"/>
<dbReference type="InterPro" id="IPR007513">
    <property type="entry name" value="SERF-like_N"/>
</dbReference>
<dbReference type="AlphaFoldDB" id="A0A7R7ZJV6"/>
<sequence length="63" mass="7045">MARGNQRDNAREKNQKKMAQVKSKNTMTGSEQQRAREDVAAKMRAKQKAADERKAAEALAGKK</sequence>
<dbReference type="Pfam" id="PF04419">
    <property type="entry name" value="SERF-like_N"/>
    <property type="match status" value="1"/>
</dbReference>
<proteinExistence type="predicted"/>
<feature type="domain" description="Small EDRK-rich factor-like N-terminal" evidence="2">
    <location>
        <begin position="1"/>
        <end position="36"/>
    </location>
</feature>
<evidence type="ECO:0000313" key="3">
    <source>
        <dbReference type="EMBL" id="BCR85085.1"/>
    </source>
</evidence>
<protein>
    <recommendedName>
        <fullName evidence="2">Small EDRK-rich factor-like N-terminal domain-containing protein</fullName>
    </recommendedName>
</protein>